<dbReference type="PANTHER" id="PTHR35530">
    <property type="entry name" value="TAUTOMERASE-RELATED"/>
    <property type="match status" value="1"/>
</dbReference>
<dbReference type="EMBL" id="LATL02000355">
    <property type="protein sequence ID" value="KKD37853.1"/>
    <property type="molecule type" value="Genomic_DNA"/>
</dbReference>
<gene>
    <name evidence="6" type="ORF">WN50_12185</name>
</gene>
<evidence type="ECO:0000259" key="5">
    <source>
        <dbReference type="Pfam" id="PF01361"/>
    </source>
</evidence>
<evidence type="ECO:0000256" key="1">
    <source>
        <dbReference type="ARBA" id="ARBA00006723"/>
    </source>
</evidence>
<comment type="caution">
    <text evidence="6">The sequence shown here is derived from an EMBL/GenBank/DDBJ whole genome shotgun (WGS) entry which is preliminary data.</text>
</comment>
<dbReference type="Proteomes" id="UP000033607">
    <property type="component" value="Unassembled WGS sequence"/>
</dbReference>
<dbReference type="InterPro" id="IPR018191">
    <property type="entry name" value="4-OT"/>
</dbReference>
<keyword evidence="2 4" id="KW-0413">Isomerase</keyword>
<dbReference type="Pfam" id="PF01361">
    <property type="entry name" value="Tautomerase"/>
    <property type="match status" value="1"/>
</dbReference>
<evidence type="ECO:0000256" key="2">
    <source>
        <dbReference type="ARBA" id="ARBA00023235"/>
    </source>
</evidence>
<evidence type="ECO:0000313" key="7">
    <source>
        <dbReference type="Proteomes" id="UP000033607"/>
    </source>
</evidence>
<dbReference type="PATRIC" id="fig|1637645.4.peg.6952"/>
<evidence type="ECO:0000313" key="6">
    <source>
        <dbReference type="EMBL" id="KKD37853.1"/>
    </source>
</evidence>
<organism evidence="6 7">
    <name type="scientific">Limnoraphis robusta CS-951</name>
    <dbReference type="NCBI Taxonomy" id="1637645"/>
    <lineage>
        <taxon>Bacteria</taxon>
        <taxon>Bacillati</taxon>
        <taxon>Cyanobacteriota</taxon>
        <taxon>Cyanophyceae</taxon>
        <taxon>Oscillatoriophycideae</taxon>
        <taxon>Oscillatoriales</taxon>
        <taxon>Sirenicapillariaceae</taxon>
        <taxon>Limnoraphis</taxon>
    </lineage>
</organism>
<dbReference type="InterPro" id="IPR004370">
    <property type="entry name" value="4-OT-like_dom"/>
</dbReference>
<evidence type="ECO:0000256" key="4">
    <source>
        <dbReference type="RuleBase" id="RU362032"/>
    </source>
</evidence>
<reference evidence="6 7" key="1">
    <citation type="submission" date="2015-06" db="EMBL/GenBank/DDBJ databases">
        <title>Draft genome assembly of filamentous brackish cyanobacterium Limnoraphis robusta strain CS-951.</title>
        <authorList>
            <person name="Willis A."/>
            <person name="Parks M."/>
            <person name="Burford M.A."/>
        </authorList>
    </citation>
    <scope>NUCLEOTIDE SEQUENCE [LARGE SCALE GENOMIC DNA]</scope>
    <source>
        <strain evidence="6 7">CS-951</strain>
    </source>
</reference>
<dbReference type="PANTHER" id="PTHR35530:SF1">
    <property type="entry name" value="2-HYDROXYMUCONATE TAUTOMERASE"/>
    <property type="match status" value="1"/>
</dbReference>
<dbReference type="SUPFAM" id="SSF55331">
    <property type="entry name" value="Tautomerase/MIF"/>
    <property type="match status" value="1"/>
</dbReference>
<name>A0A0F5YGG7_9CYAN</name>
<feature type="active site" description="Proton acceptor; via imino nitrogen" evidence="3">
    <location>
        <position position="2"/>
    </location>
</feature>
<evidence type="ECO:0000256" key="3">
    <source>
        <dbReference type="PIRSR" id="PIRSR618191-1"/>
    </source>
</evidence>
<dbReference type="AlphaFoldDB" id="A0A0F5YGG7"/>
<dbReference type="Gene3D" id="3.30.429.10">
    <property type="entry name" value="Macrophage Migration Inhibitory Factor"/>
    <property type="match status" value="1"/>
</dbReference>
<comment type="similarity">
    <text evidence="1 4">Belongs to the 4-oxalocrotonate tautomerase family.</text>
</comment>
<dbReference type="EC" id="5.3.2.-" evidence="4"/>
<dbReference type="NCBIfam" id="NF002571">
    <property type="entry name" value="PRK02220.1"/>
    <property type="match status" value="1"/>
</dbReference>
<sequence length="71" mass="7962">MPFVTIQIGEGHSIEKKRELAKAVTDALVETLGTQREWVTIHIDEFSRDNWAVGGELHSDKHPGRHAEKSA</sequence>
<accession>A0A0F5YGG7</accession>
<dbReference type="InterPro" id="IPR014347">
    <property type="entry name" value="Tautomerase/MIF_sf"/>
</dbReference>
<dbReference type="RefSeq" id="WP_046278809.1">
    <property type="nucleotide sequence ID" value="NZ_LATL02000355.1"/>
</dbReference>
<feature type="domain" description="4-oxalocrotonate tautomerase-like" evidence="5">
    <location>
        <begin position="2"/>
        <end position="60"/>
    </location>
</feature>
<proteinExistence type="inferred from homology"/>
<dbReference type="OrthoDB" id="9799841at2"/>
<protein>
    <recommendedName>
        <fullName evidence="4">Tautomerase</fullName>
        <ecNumber evidence="4">5.3.2.-</ecNumber>
    </recommendedName>
</protein>
<dbReference type="GO" id="GO:0016853">
    <property type="term" value="F:isomerase activity"/>
    <property type="evidence" value="ECO:0007669"/>
    <property type="project" value="UniProtKB-UniRule"/>
</dbReference>
<dbReference type="NCBIfam" id="TIGR00013">
    <property type="entry name" value="taut"/>
    <property type="match status" value="1"/>
</dbReference>